<accession>A2DTC1</accession>
<dbReference type="PANTHER" id="PTHR46155">
    <property type="entry name" value="BIFUNCTIONAL INHIBITOR/LIPID-TRANSFER PROTEIN/SEED STORAGE 2S ALBUMIN SUPERFAMILY PROTEIN"/>
    <property type="match status" value="1"/>
</dbReference>
<gene>
    <name evidence="9" type="ORF">TVAG_360020</name>
</gene>
<keyword evidence="7" id="KW-0998">Cell outer membrane</keyword>
<dbReference type="InterPro" id="IPR003368">
    <property type="entry name" value="POMP_repeat"/>
</dbReference>
<dbReference type="KEGG" id="tva:4774402"/>
<reference evidence="9" key="1">
    <citation type="submission" date="2006-10" db="EMBL/GenBank/DDBJ databases">
        <authorList>
            <person name="Amadeo P."/>
            <person name="Zhao Q."/>
            <person name="Wortman J."/>
            <person name="Fraser-Liggett C."/>
            <person name="Carlton J."/>
        </authorList>
    </citation>
    <scope>NUCLEOTIDE SEQUENCE</scope>
    <source>
        <strain evidence="9">G3</strain>
    </source>
</reference>
<dbReference type="PANTHER" id="PTHR46155:SF1">
    <property type="entry name" value="BIFUNCTIONAL INHIBITOR_LIPID-TRANSFER PROTEIN_SEED STORAGE 2S ALBUMIN SUPERFAMILY PROTEIN"/>
    <property type="match status" value="1"/>
</dbReference>
<evidence type="ECO:0000313" key="10">
    <source>
        <dbReference type="Proteomes" id="UP000001542"/>
    </source>
</evidence>
<keyword evidence="5" id="KW-0732">Signal</keyword>
<dbReference type="OrthoDB" id="547223at2759"/>
<keyword evidence="8" id="KW-1133">Transmembrane helix</keyword>
<dbReference type="VEuPathDB" id="TrichDB:TVAG_360020"/>
<dbReference type="InterPro" id="IPR011050">
    <property type="entry name" value="Pectin_lyase_fold/virulence"/>
</dbReference>
<dbReference type="NCBIfam" id="TIGR01376">
    <property type="entry name" value="POMP_repeat"/>
    <property type="match status" value="2"/>
</dbReference>
<sequence length="605" mass="66700">MDESTSDIYQYYEQATTIEDKEISSTGRTNTFYKCELTIKGRTKFSNNFAFGAGVTSSSGGAIFLCESIFQAHSDSPDYHIIFESNQAALGGAICAKASALLLYNTTFTSNMAYKHGGAIYFQSTFKPTESSYLSPQMTLIAGWLEFRQNIASEVGGAIAISYAVEVYIELSKFYSNKCSFTGGAISTANCDSLKLHRNWFAYNTVNASTTEYRLTTDTKTKLRGETIGDDYANTVIPNHQYGRGGGAIYFFSDSRKGSLPKGPKTYEQRIIQSYHCCFYKDSATTTGSSLGGGAGNEVLLDGYIEYVTYDDYMYGAVPEVERDEAISKVNRPLNGNCSVNYLQMRNTTLEPWGICEVITTDLPGIGDAPNIYNETNISYINATETENGTAYDIPNPTNFVYYATPITKFNTPITQRQYRSAATVIGASLKSGKIFPGSYSVPLLYPNFTITIPKPTPHETVATTPHNTPKYTPSPSDLIIIVTVGPTLNPNIPEVQANTDTTHNKKTKLLGLILGIVGGLLALIALSIFLFLYFREKDESTEDSALSLQEETVLTAKDLSSADVTITYTNPLWTTGITETDDPFVDDFQEQEKIENFFEQKDLR</sequence>
<evidence type="ECO:0000256" key="8">
    <source>
        <dbReference type="SAM" id="Phobius"/>
    </source>
</evidence>
<keyword evidence="8" id="KW-0812">Transmembrane</keyword>
<evidence type="ECO:0000256" key="4">
    <source>
        <dbReference type="ARBA" id="ARBA00022525"/>
    </source>
</evidence>
<keyword evidence="4" id="KW-0964">Secreted</keyword>
<dbReference type="VEuPathDB" id="TrichDB:TVAGG3_0967940"/>
<evidence type="ECO:0000256" key="7">
    <source>
        <dbReference type="ARBA" id="ARBA00023237"/>
    </source>
</evidence>
<reference evidence="9" key="2">
    <citation type="journal article" date="2007" name="Science">
        <title>Draft genome sequence of the sexually transmitted pathogen Trichomonas vaginalis.</title>
        <authorList>
            <person name="Carlton J.M."/>
            <person name="Hirt R.P."/>
            <person name="Silva J.C."/>
            <person name="Delcher A.L."/>
            <person name="Schatz M."/>
            <person name="Zhao Q."/>
            <person name="Wortman J.R."/>
            <person name="Bidwell S.L."/>
            <person name="Alsmark U.C.M."/>
            <person name="Besteiro S."/>
            <person name="Sicheritz-Ponten T."/>
            <person name="Noel C.J."/>
            <person name="Dacks J.B."/>
            <person name="Foster P.G."/>
            <person name="Simillion C."/>
            <person name="Van de Peer Y."/>
            <person name="Miranda-Saavedra D."/>
            <person name="Barton G.J."/>
            <person name="Westrop G.D."/>
            <person name="Mueller S."/>
            <person name="Dessi D."/>
            <person name="Fiori P.L."/>
            <person name="Ren Q."/>
            <person name="Paulsen I."/>
            <person name="Zhang H."/>
            <person name="Bastida-Corcuera F.D."/>
            <person name="Simoes-Barbosa A."/>
            <person name="Brown M.T."/>
            <person name="Hayes R.D."/>
            <person name="Mukherjee M."/>
            <person name="Okumura C.Y."/>
            <person name="Schneider R."/>
            <person name="Smith A.J."/>
            <person name="Vanacova S."/>
            <person name="Villalvazo M."/>
            <person name="Haas B.J."/>
            <person name="Pertea M."/>
            <person name="Feldblyum T.V."/>
            <person name="Utterback T.R."/>
            <person name="Shu C.L."/>
            <person name="Osoegawa K."/>
            <person name="de Jong P.J."/>
            <person name="Hrdy I."/>
            <person name="Horvathova L."/>
            <person name="Zubacova Z."/>
            <person name="Dolezal P."/>
            <person name="Malik S.B."/>
            <person name="Logsdon J.M. Jr."/>
            <person name="Henze K."/>
            <person name="Gupta A."/>
            <person name="Wang C.C."/>
            <person name="Dunne R.L."/>
            <person name="Upcroft J.A."/>
            <person name="Upcroft P."/>
            <person name="White O."/>
            <person name="Salzberg S.L."/>
            <person name="Tang P."/>
            <person name="Chiu C.-H."/>
            <person name="Lee Y.-S."/>
            <person name="Embley T.M."/>
            <person name="Coombs G.H."/>
            <person name="Mottram J.C."/>
            <person name="Tachezy J."/>
            <person name="Fraser-Liggett C.M."/>
            <person name="Johnson P.J."/>
        </authorList>
    </citation>
    <scope>NUCLEOTIDE SEQUENCE [LARGE SCALE GENOMIC DNA]</scope>
    <source>
        <strain evidence="9">G3</strain>
    </source>
</reference>
<evidence type="ECO:0000256" key="6">
    <source>
        <dbReference type="ARBA" id="ARBA00023136"/>
    </source>
</evidence>
<evidence type="ECO:0000256" key="3">
    <source>
        <dbReference type="ARBA" id="ARBA00004613"/>
    </source>
</evidence>
<evidence type="ECO:0000256" key="2">
    <source>
        <dbReference type="ARBA" id="ARBA00004442"/>
    </source>
</evidence>
<dbReference type="SUPFAM" id="SSF51126">
    <property type="entry name" value="Pectin lyase-like"/>
    <property type="match status" value="1"/>
</dbReference>
<dbReference type="EMBL" id="DS113243">
    <property type="protein sequence ID" value="EAY16393.1"/>
    <property type="molecule type" value="Genomic_DNA"/>
</dbReference>
<name>A2DTC1_TRIV3</name>
<keyword evidence="10" id="KW-1185">Reference proteome</keyword>
<evidence type="ECO:0000313" key="9">
    <source>
        <dbReference type="EMBL" id="EAY16393.1"/>
    </source>
</evidence>
<dbReference type="GO" id="GO:0005576">
    <property type="term" value="C:extracellular region"/>
    <property type="evidence" value="ECO:0007669"/>
    <property type="project" value="UniProtKB-SubCell"/>
</dbReference>
<feature type="transmembrane region" description="Helical" evidence="8">
    <location>
        <begin position="510"/>
        <end position="535"/>
    </location>
</feature>
<dbReference type="RefSeq" id="XP_001328616.1">
    <property type="nucleotide sequence ID" value="XM_001328581.1"/>
</dbReference>
<proteinExistence type="predicted"/>
<evidence type="ECO:0000256" key="1">
    <source>
        <dbReference type="ARBA" id="ARBA00004196"/>
    </source>
</evidence>
<dbReference type="Proteomes" id="UP000001542">
    <property type="component" value="Unassembled WGS sequence"/>
</dbReference>
<dbReference type="Pfam" id="PF02415">
    <property type="entry name" value="Chlam_PMP"/>
    <property type="match status" value="2"/>
</dbReference>
<comment type="subcellular location">
    <subcellularLocation>
        <location evidence="1">Cell envelope</location>
    </subcellularLocation>
    <subcellularLocation>
        <location evidence="2">Cell outer membrane</location>
    </subcellularLocation>
    <subcellularLocation>
        <location evidence="3">Secreted</location>
    </subcellularLocation>
</comment>
<organism evidence="9 10">
    <name type="scientific">Trichomonas vaginalis (strain ATCC PRA-98 / G3)</name>
    <dbReference type="NCBI Taxonomy" id="412133"/>
    <lineage>
        <taxon>Eukaryota</taxon>
        <taxon>Metamonada</taxon>
        <taxon>Parabasalia</taxon>
        <taxon>Trichomonadida</taxon>
        <taxon>Trichomonadidae</taxon>
        <taxon>Trichomonas</taxon>
    </lineage>
</organism>
<protein>
    <submittedName>
        <fullName evidence="9">Polymorphic outer membrane protein, putative</fullName>
    </submittedName>
</protein>
<keyword evidence="6 8" id="KW-0472">Membrane</keyword>
<evidence type="ECO:0000256" key="5">
    <source>
        <dbReference type="ARBA" id="ARBA00022729"/>
    </source>
</evidence>
<dbReference type="AlphaFoldDB" id="A2DTC1"/>
<dbReference type="InParanoid" id="A2DTC1"/>